<evidence type="ECO:0000313" key="1">
    <source>
        <dbReference type="EMBL" id="ACO77337.1"/>
    </source>
</evidence>
<dbReference type="KEGG" id="avn:Avin_11060"/>
<dbReference type="EMBL" id="CP001157">
    <property type="protein sequence ID" value="ACO77337.1"/>
    <property type="molecule type" value="Genomic_DNA"/>
</dbReference>
<dbReference type="HOGENOM" id="CLU_3362955_0_0_6"/>
<evidence type="ECO:0000313" key="2">
    <source>
        <dbReference type="Proteomes" id="UP000002424"/>
    </source>
</evidence>
<dbReference type="EnsemblBacteria" id="ACO77337">
    <property type="protein sequence ID" value="ACO77337"/>
    <property type="gene ID" value="Avin_11060"/>
</dbReference>
<reference evidence="1 2" key="1">
    <citation type="journal article" date="2009" name="J. Bacteriol.">
        <title>Genome sequence of Azotobacter vinelandii, an obligate aerobe specialized to support diverse anaerobic metabolic processes.</title>
        <authorList>
            <person name="Setubal J.C."/>
            <person name="dos Santos P."/>
            <person name="Goldman B.S."/>
            <person name="Ertesvag H."/>
            <person name="Espin G."/>
            <person name="Rubio L.M."/>
            <person name="Valla S."/>
            <person name="Almeida N.F."/>
            <person name="Balasubramanian D."/>
            <person name="Cromes L."/>
            <person name="Curatti L."/>
            <person name="Du Z."/>
            <person name="Godsy E."/>
            <person name="Goodner B."/>
            <person name="Hellner-Burris K."/>
            <person name="Hernandez J.A."/>
            <person name="Houmiel K."/>
            <person name="Imperial J."/>
            <person name="Kennedy C."/>
            <person name="Larson T.J."/>
            <person name="Latreille P."/>
            <person name="Ligon L.S."/>
            <person name="Lu J."/>
            <person name="Maerk M."/>
            <person name="Miller N.M."/>
            <person name="Norton S."/>
            <person name="O'Carroll I.P."/>
            <person name="Paulsen I."/>
            <person name="Raulfs E.C."/>
            <person name="Roemer R."/>
            <person name="Rosser J."/>
            <person name="Segura D."/>
            <person name="Slater S."/>
            <person name="Stricklin S.L."/>
            <person name="Studholme D.J."/>
            <person name="Sun J."/>
            <person name="Viana C.J."/>
            <person name="Wallin E."/>
            <person name="Wang B."/>
            <person name="Wheeler C."/>
            <person name="Zhu H."/>
            <person name="Dean D.R."/>
            <person name="Dixon R."/>
            <person name="Wood D."/>
        </authorList>
    </citation>
    <scope>NUCLEOTIDE SEQUENCE [LARGE SCALE GENOMIC DNA]</scope>
    <source>
        <strain evidence="2">DJ / ATCC BAA-1303</strain>
    </source>
</reference>
<protein>
    <submittedName>
        <fullName evidence="1">Uncharacterized protein</fullName>
    </submittedName>
</protein>
<sequence length="35" mass="3836">MLFGEARRRDVQWFFPFPANGQGAAAGPLTRTGRG</sequence>
<name>C1DPA5_AZOVD</name>
<dbReference type="AlphaFoldDB" id="C1DPA5"/>
<proteinExistence type="predicted"/>
<organism evidence="1 2">
    <name type="scientific">Azotobacter vinelandii (strain DJ / ATCC BAA-1303)</name>
    <dbReference type="NCBI Taxonomy" id="322710"/>
    <lineage>
        <taxon>Bacteria</taxon>
        <taxon>Pseudomonadati</taxon>
        <taxon>Pseudomonadota</taxon>
        <taxon>Gammaproteobacteria</taxon>
        <taxon>Pseudomonadales</taxon>
        <taxon>Pseudomonadaceae</taxon>
        <taxon>Azotobacter</taxon>
    </lineage>
</organism>
<dbReference type="Proteomes" id="UP000002424">
    <property type="component" value="Chromosome"/>
</dbReference>
<accession>C1DPA5</accession>
<gene>
    <name evidence="1" type="ordered locus">Avin_11060</name>
</gene>
<keyword evidence="2" id="KW-1185">Reference proteome</keyword>